<evidence type="ECO:0000313" key="1">
    <source>
        <dbReference type="EMBL" id="RAK82840.1"/>
    </source>
</evidence>
<sequence>ILLFKFINRPAVFQYFINKIFMDFLDKFIIIYIDNILIFNKNKIEYKFYIY</sequence>
<feature type="non-terminal residue" evidence="1">
    <location>
        <position position="1"/>
    </location>
</feature>
<name>A0ACD1HXJ8_9EURO</name>
<evidence type="ECO:0000313" key="2">
    <source>
        <dbReference type="Proteomes" id="UP000249748"/>
    </source>
</evidence>
<reference evidence="1" key="1">
    <citation type="submission" date="2018-02" db="EMBL/GenBank/DDBJ databases">
        <title>The genomes of Aspergillus section Nigri reveals drivers in fungal speciation.</title>
        <authorList>
            <consortium name="DOE Joint Genome Institute"/>
            <person name="Vesth T.C."/>
            <person name="Nybo J."/>
            <person name="Theobald S."/>
            <person name="Brandl J."/>
            <person name="Frisvad J.C."/>
            <person name="Nielsen K.F."/>
            <person name="Lyhne E.K."/>
            <person name="Kogle M.E."/>
            <person name="Kuo A."/>
            <person name="Riley R."/>
            <person name="Clum A."/>
            <person name="Nolan M."/>
            <person name="Lipzen A."/>
            <person name="Salamov A."/>
            <person name="Henrissat B."/>
            <person name="Wiebenga A."/>
            <person name="De vries R.P."/>
            <person name="Grigoriev I.V."/>
            <person name="Mortensen U.H."/>
            <person name="Andersen M.R."/>
            <person name="Baker S.E."/>
        </authorList>
    </citation>
    <scope>NUCLEOTIDE SEQUENCE</scope>
    <source>
        <strain evidence="1">CBS 115574</strain>
    </source>
</reference>
<protein>
    <submittedName>
        <fullName evidence="1">Uncharacterized protein</fullName>
    </submittedName>
</protein>
<dbReference type="EMBL" id="KZ824609">
    <property type="protein sequence ID" value="RAK82840.1"/>
    <property type="molecule type" value="Genomic_DNA"/>
</dbReference>
<dbReference type="Proteomes" id="UP000249748">
    <property type="component" value="Unassembled WGS sequence"/>
</dbReference>
<organism evidence="1 2">
    <name type="scientific">Aspergillus costaricaensis CBS 115574</name>
    <dbReference type="NCBI Taxonomy" id="1448317"/>
    <lineage>
        <taxon>Eukaryota</taxon>
        <taxon>Fungi</taxon>
        <taxon>Dikarya</taxon>
        <taxon>Ascomycota</taxon>
        <taxon>Pezizomycotina</taxon>
        <taxon>Eurotiomycetes</taxon>
        <taxon>Eurotiomycetidae</taxon>
        <taxon>Eurotiales</taxon>
        <taxon>Aspergillaceae</taxon>
        <taxon>Aspergillus</taxon>
        <taxon>Aspergillus subgen. Circumdati</taxon>
    </lineage>
</organism>
<gene>
    <name evidence="1" type="ORF">BO79DRAFT_162406</name>
</gene>
<keyword evidence="2" id="KW-1185">Reference proteome</keyword>
<proteinExistence type="predicted"/>
<accession>A0ACD1HXJ8</accession>